<keyword evidence="1" id="KW-0812">Transmembrane</keyword>
<feature type="transmembrane region" description="Helical" evidence="1">
    <location>
        <begin position="229"/>
        <end position="247"/>
    </location>
</feature>
<feature type="transmembrane region" description="Helical" evidence="1">
    <location>
        <begin position="110"/>
        <end position="129"/>
    </location>
</feature>
<feature type="transmembrane region" description="Helical" evidence="1">
    <location>
        <begin position="141"/>
        <end position="159"/>
    </location>
</feature>
<reference evidence="2" key="2">
    <citation type="journal article" date="2015" name="ISME J.">
        <title>A new class of marine Euryarchaeota group II from the Mediterranean deep chlorophyll maximum.</title>
        <authorList>
            <person name="Martin-Cuadrado A.B."/>
            <person name="Garcia-Heredia I."/>
            <person name="Molto A.G."/>
            <person name="Lopez-Ubeda R."/>
            <person name="Kimes N."/>
            <person name="Lopez-Garcia P."/>
            <person name="Moreira D."/>
            <person name="Rodriguez-Valera F."/>
        </authorList>
    </citation>
    <scope>NUCLEOTIDE SEQUENCE</scope>
</reference>
<dbReference type="EMBL" id="KP211899">
    <property type="protein sequence ID" value="ANV80641.1"/>
    <property type="molecule type" value="Genomic_DNA"/>
</dbReference>
<evidence type="ECO:0008006" key="3">
    <source>
        <dbReference type="Google" id="ProtNLM"/>
    </source>
</evidence>
<proteinExistence type="predicted"/>
<feature type="transmembrane region" description="Helical" evidence="1">
    <location>
        <begin position="292"/>
        <end position="311"/>
    </location>
</feature>
<organism evidence="2">
    <name type="scientific">uncultured Poseidoniia archaeon</name>
    <dbReference type="NCBI Taxonomy" id="1697135"/>
    <lineage>
        <taxon>Archaea</taxon>
        <taxon>Methanobacteriati</taxon>
        <taxon>Thermoplasmatota</taxon>
        <taxon>Candidatus Poseidoniia</taxon>
        <taxon>environmental samples</taxon>
    </lineage>
</organism>
<feature type="transmembrane region" description="Helical" evidence="1">
    <location>
        <begin position="192"/>
        <end position="208"/>
    </location>
</feature>
<dbReference type="AlphaFoldDB" id="A0A1B1TEC7"/>
<feature type="transmembrane region" description="Helical" evidence="1">
    <location>
        <begin position="6"/>
        <end position="27"/>
    </location>
</feature>
<accession>A0A1B1TEC7</accession>
<feature type="transmembrane region" description="Helical" evidence="1">
    <location>
        <begin position="439"/>
        <end position="462"/>
    </location>
</feature>
<keyword evidence="1" id="KW-1133">Transmembrane helix</keyword>
<protein>
    <recommendedName>
        <fullName evidence="3">Phosphatidic acid phosphatase type 2/haloperoxidase domain-containing protein</fullName>
    </recommendedName>
</protein>
<feature type="transmembrane region" description="Helical" evidence="1">
    <location>
        <begin position="48"/>
        <end position="66"/>
    </location>
</feature>
<sequence length="466" mass="53992">MNWPIGPYGTSMGALLLFTLPIHFFLTRDEKDRRVSLADLPKEIKEKGYWWHILLYLVMFFYKAMIDYHNEPMKARVGGFTHWIYAIEGDWTNRIQEFFLNDTLTDLLSGHYLFMYLFMIWFSPMYYILCRDEIMADKAALNYFVIYLLSVPLYLFFNVEVTSSYISDMDALLYHDSFTLAFFTDNDPMDNAIPSLHVGLPISLLIINRLHCRKLGIDFKDWRHKEFDYFVQFNVIIYLFSIQYLGIHWFVDIIPGIFLAIITSSFVHAVQPVVRARTENGWTSLLPNRSQALSSVLVLLICSTWLAVGVIDGSGTNEDEANMRFGIDDVNLDTIEVHSLWDPVIIDVFNVGDNDVEVLLIQRDFVEEHTEKGIFYWDQFVSQGNLSIVEVNSSLTFTITPDSLFDVNIVLVRLNNSENIEEDSLGEVRIVSNYVDDELILTGFLVSFPAFIITGIVIEGYINRRF</sequence>
<keyword evidence="1" id="KW-0472">Membrane</keyword>
<evidence type="ECO:0000256" key="1">
    <source>
        <dbReference type="SAM" id="Phobius"/>
    </source>
</evidence>
<name>A0A1B1TEC7_9ARCH</name>
<evidence type="ECO:0000313" key="2">
    <source>
        <dbReference type="EMBL" id="ANV80641.1"/>
    </source>
</evidence>
<feature type="transmembrane region" description="Helical" evidence="1">
    <location>
        <begin position="253"/>
        <end position="271"/>
    </location>
</feature>
<reference evidence="2" key="1">
    <citation type="submission" date="2014-11" db="EMBL/GenBank/DDBJ databases">
        <authorList>
            <person name="Zhu J."/>
            <person name="Qi W."/>
            <person name="Song R."/>
        </authorList>
    </citation>
    <scope>NUCLEOTIDE SEQUENCE</scope>
</reference>